<dbReference type="InterPro" id="IPR037208">
    <property type="entry name" value="Spo0E-like_sf"/>
</dbReference>
<keyword evidence="2" id="KW-1185">Reference proteome</keyword>
<dbReference type="Pfam" id="PF09388">
    <property type="entry name" value="SpoOE-like"/>
    <property type="match status" value="1"/>
</dbReference>
<reference evidence="1 2" key="1">
    <citation type="submission" date="2023-07" db="EMBL/GenBank/DDBJ databases">
        <title>Sorghum-associated microbial communities from plants grown in Nebraska, USA.</title>
        <authorList>
            <person name="Schachtman D."/>
        </authorList>
    </citation>
    <scope>NUCLEOTIDE SEQUENCE [LARGE SCALE GENOMIC DNA]</scope>
    <source>
        <strain evidence="1 2">CC482</strain>
    </source>
</reference>
<name>A0ABT9TU49_PAEHA</name>
<dbReference type="InterPro" id="IPR018540">
    <property type="entry name" value="Spo0E-like"/>
</dbReference>
<dbReference type="Gene3D" id="4.10.280.10">
    <property type="entry name" value="Helix-loop-helix DNA-binding domain"/>
    <property type="match status" value="1"/>
</dbReference>
<dbReference type="InterPro" id="IPR036638">
    <property type="entry name" value="HLH_DNA-bd_sf"/>
</dbReference>
<sequence>MKIQRTDAKVRIESLRKRMVELYMQSGSLTSAQVVKASQELDEALNDFNCGI</sequence>
<evidence type="ECO:0008006" key="3">
    <source>
        <dbReference type="Google" id="ProtNLM"/>
    </source>
</evidence>
<evidence type="ECO:0000313" key="1">
    <source>
        <dbReference type="EMBL" id="MDQ0110881.1"/>
    </source>
</evidence>
<protein>
    <recommendedName>
        <fullName evidence="3">Aspartyl-phosphate phosphatase Spo0E family protein</fullName>
    </recommendedName>
</protein>
<dbReference type="EMBL" id="JAUSSU010000001">
    <property type="protein sequence ID" value="MDQ0110881.1"/>
    <property type="molecule type" value="Genomic_DNA"/>
</dbReference>
<proteinExistence type="predicted"/>
<evidence type="ECO:0000313" key="2">
    <source>
        <dbReference type="Proteomes" id="UP001229346"/>
    </source>
</evidence>
<gene>
    <name evidence="1" type="ORF">J2T15_000297</name>
</gene>
<accession>A0ABT9TU49</accession>
<dbReference type="SUPFAM" id="SSF140500">
    <property type="entry name" value="BAS1536-like"/>
    <property type="match status" value="1"/>
</dbReference>
<organism evidence="1 2">
    <name type="scientific">Paenibacillus harenae</name>
    <dbReference type="NCBI Taxonomy" id="306543"/>
    <lineage>
        <taxon>Bacteria</taxon>
        <taxon>Bacillati</taxon>
        <taxon>Bacillota</taxon>
        <taxon>Bacilli</taxon>
        <taxon>Bacillales</taxon>
        <taxon>Paenibacillaceae</taxon>
        <taxon>Paenibacillus</taxon>
    </lineage>
</organism>
<comment type="caution">
    <text evidence="1">The sequence shown here is derived from an EMBL/GenBank/DDBJ whole genome shotgun (WGS) entry which is preliminary data.</text>
</comment>
<dbReference type="RefSeq" id="WP_307200330.1">
    <property type="nucleotide sequence ID" value="NZ_JAUSSU010000001.1"/>
</dbReference>
<dbReference type="Proteomes" id="UP001229346">
    <property type="component" value="Unassembled WGS sequence"/>
</dbReference>